<evidence type="ECO:0000259" key="2">
    <source>
        <dbReference type="Pfam" id="PF06724"/>
    </source>
</evidence>
<name>A0A3N0GEW9_9ACTN</name>
<comment type="caution">
    <text evidence="3">The sequence shown here is derived from an EMBL/GenBank/DDBJ whole genome shotgun (WGS) entry which is preliminary data.</text>
</comment>
<dbReference type="RefSeq" id="WP_123225254.1">
    <property type="nucleotide sequence ID" value="NZ_RJSF01000049.1"/>
</dbReference>
<dbReference type="OrthoDB" id="4552598at2"/>
<dbReference type="AlphaFoldDB" id="A0A3N0GEW9"/>
<gene>
    <name evidence="3" type="ORF">EFL26_22910</name>
</gene>
<dbReference type="Pfam" id="PF06724">
    <property type="entry name" value="DUF1206"/>
    <property type="match status" value="3"/>
</dbReference>
<feature type="transmembrane region" description="Helical" evidence="1">
    <location>
        <begin position="208"/>
        <end position="229"/>
    </location>
</feature>
<proteinExistence type="predicted"/>
<evidence type="ECO:0000313" key="3">
    <source>
        <dbReference type="EMBL" id="RNM11017.1"/>
    </source>
</evidence>
<organism evidence="3 4">
    <name type="scientific">Nocardioides pocheonensis</name>
    <dbReference type="NCBI Taxonomy" id="661485"/>
    <lineage>
        <taxon>Bacteria</taxon>
        <taxon>Bacillati</taxon>
        <taxon>Actinomycetota</taxon>
        <taxon>Actinomycetes</taxon>
        <taxon>Propionibacteriales</taxon>
        <taxon>Nocardioidaceae</taxon>
        <taxon>Nocardioides</taxon>
    </lineage>
</organism>
<dbReference type="Proteomes" id="UP000279994">
    <property type="component" value="Unassembled WGS sequence"/>
</dbReference>
<feature type="domain" description="DUF1206" evidence="2">
    <location>
        <begin position="114"/>
        <end position="181"/>
    </location>
</feature>
<feature type="domain" description="DUF1206" evidence="2">
    <location>
        <begin position="206"/>
        <end position="273"/>
    </location>
</feature>
<keyword evidence="1" id="KW-0472">Membrane</keyword>
<sequence>MSEAGVGDRVERVGQRADASGWLDTAVRFGLVAYGVVYLMIAWVAGQLAVGHHSGRPSPQGALAELARQPLGKVLLWAIAVGLFLLVAWRLLEAFVGHRSSDGAELAGKRALSAGKAVLYGALGVSAVKVATGSAQQGQSARARTMTAKLMDLPAGQWIVGLIGLAIIVYGAVLIWNGFTDRFLKHLDGQGRSGDAGRAYTWFGRIGYCAKGLAFGIVGVLVGYAAVTHQPKKSGGLDQALAKLLHQPFGPWLLLATAVGIGCYGLFCFAWARHLSR</sequence>
<feature type="transmembrane region" description="Helical" evidence="1">
    <location>
        <begin position="155"/>
        <end position="176"/>
    </location>
</feature>
<reference evidence="3 4" key="1">
    <citation type="submission" date="2018-11" db="EMBL/GenBank/DDBJ databases">
        <authorList>
            <person name="Li F."/>
        </authorList>
    </citation>
    <scope>NUCLEOTIDE SEQUENCE [LARGE SCALE GENOMIC DNA]</scope>
    <source>
        <strain evidence="3 4">Gsoil 818</strain>
    </source>
</reference>
<evidence type="ECO:0000256" key="1">
    <source>
        <dbReference type="SAM" id="Phobius"/>
    </source>
</evidence>
<feature type="transmembrane region" description="Helical" evidence="1">
    <location>
        <begin position="31"/>
        <end position="50"/>
    </location>
</feature>
<keyword evidence="4" id="KW-1185">Reference proteome</keyword>
<dbReference type="InterPro" id="IPR009597">
    <property type="entry name" value="DUF1206"/>
</dbReference>
<keyword evidence="1" id="KW-0812">Transmembrane</keyword>
<keyword evidence="1" id="KW-1133">Transmembrane helix</keyword>
<protein>
    <submittedName>
        <fullName evidence="3">DUF1206 domain-containing protein</fullName>
    </submittedName>
</protein>
<feature type="domain" description="DUF1206" evidence="2">
    <location>
        <begin position="29"/>
        <end position="96"/>
    </location>
</feature>
<accession>A0A3N0GEW9</accession>
<dbReference type="EMBL" id="RJSF01000049">
    <property type="protein sequence ID" value="RNM11017.1"/>
    <property type="molecule type" value="Genomic_DNA"/>
</dbReference>
<feature type="transmembrane region" description="Helical" evidence="1">
    <location>
        <begin position="249"/>
        <end position="272"/>
    </location>
</feature>
<evidence type="ECO:0000313" key="4">
    <source>
        <dbReference type="Proteomes" id="UP000279994"/>
    </source>
</evidence>
<feature type="transmembrane region" description="Helical" evidence="1">
    <location>
        <begin position="71"/>
        <end position="92"/>
    </location>
</feature>